<evidence type="ECO:0000313" key="2">
    <source>
        <dbReference type="EMBL" id="KJL28119.1"/>
    </source>
</evidence>
<dbReference type="PANTHER" id="PTHR43792:SF1">
    <property type="entry name" value="N-ACETYLTRANSFERASE DOMAIN-CONTAINING PROTEIN"/>
    <property type="match status" value="1"/>
</dbReference>
<protein>
    <recommendedName>
        <fullName evidence="1">N-acetyltransferase domain-containing protein</fullName>
    </recommendedName>
</protein>
<evidence type="ECO:0000313" key="3">
    <source>
        <dbReference type="Proteomes" id="UP000033640"/>
    </source>
</evidence>
<dbReference type="AlphaFoldDB" id="A0A0F0L606"/>
<dbReference type="RefSeq" id="WP_156153230.1">
    <property type="nucleotide sequence ID" value="NZ_CAKKLT010000001.1"/>
</dbReference>
<organism evidence="2 3">
    <name type="scientific">Microbacterium oxydans</name>
    <dbReference type="NCBI Taxonomy" id="82380"/>
    <lineage>
        <taxon>Bacteria</taxon>
        <taxon>Bacillati</taxon>
        <taxon>Actinomycetota</taxon>
        <taxon>Actinomycetes</taxon>
        <taxon>Micrococcales</taxon>
        <taxon>Microbacteriaceae</taxon>
        <taxon>Microbacterium</taxon>
    </lineage>
</organism>
<dbReference type="InterPro" id="IPR000182">
    <property type="entry name" value="GNAT_dom"/>
</dbReference>
<dbReference type="InterPro" id="IPR051531">
    <property type="entry name" value="N-acetyltransferase"/>
</dbReference>
<dbReference type="Gene3D" id="3.40.630.30">
    <property type="match status" value="1"/>
</dbReference>
<dbReference type="SUPFAM" id="SSF55729">
    <property type="entry name" value="Acyl-CoA N-acyltransferases (Nat)"/>
    <property type="match status" value="1"/>
</dbReference>
<sequence length="178" mass="20296">MQGPRRLLPRPTPRLRFREMTVDDLDDMAELLGDPRVMAYYPAPKTREESLDWIERMQTRYVEHGHGLWVIETHDGEFLGDCGLTWQSVNDSPVLEVGYHVRADRQRQGLATEAAISCRELARVEFAPTLLTAIIHPQNVASRTVAERLGMTHIDDDRAHPWIVRTVMGMQLAPVATD</sequence>
<dbReference type="GO" id="GO:0016747">
    <property type="term" value="F:acyltransferase activity, transferring groups other than amino-acyl groups"/>
    <property type="evidence" value="ECO:0007669"/>
    <property type="project" value="InterPro"/>
</dbReference>
<proteinExistence type="predicted"/>
<dbReference type="PANTHER" id="PTHR43792">
    <property type="entry name" value="GNAT FAMILY, PUTATIVE (AFU_ORTHOLOGUE AFUA_3G00765)-RELATED-RELATED"/>
    <property type="match status" value="1"/>
</dbReference>
<dbReference type="EMBL" id="JYIW01000026">
    <property type="protein sequence ID" value="KJL28119.1"/>
    <property type="molecule type" value="Genomic_DNA"/>
</dbReference>
<dbReference type="PATRIC" id="fig|82380.11.peg.3218"/>
<comment type="caution">
    <text evidence="2">The sequence shown here is derived from an EMBL/GenBank/DDBJ whole genome shotgun (WGS) entry which is preliminary data.</text>
</comment>
<reference evidence="2 3" key="1">
    <citation type="submission" date="2015-02" db="EMBL/GenBank/DDBJ databases">
        <title>Draft genome sequences of ten Microbacterium spp. with emphasis on heavy metal contaminated environments.</title>
        <authorList>
            <person name="Corretto E."/>
        </authorList>
    </citation>
    <scope>NUCLEOTIDE SEQUENCE [LARGE SCALE GENOMIC DNA]</scope>
    <source>
        <strain evidence="2 3">BEL4b</strain>
    </source>
</reference>
<dbReference type="OrthoDB" id="3533156at2"/>
<dbReference type="InterPro" id="IPR016181">
    <property type="entry name" value="Acyl_CoA_acyltransferase"/>
</dbReference>
<accession>A0A0F0L606</accession>
<dbReference type="Pfam" id="PF13302">
    <property type="entry name" value="Acetyltransf_3"/>
    <property type="match status" value="1"/>
</dbReference>
<dbReference type="PROSITE" id="PS51186">
    <property type="entry name" value="GNAT"/>
    <property type="match status" value="1"/>
</dbReference>
<gene>
    <name evidence="2" type="ORF">RS83_03185</name>
</gene>
<feature type="domain" description="N-acetyltransferase" evidence="1">
    <location>
        <begin position="15"/>
        <end position="173"/>
    </location>
</feature>
<name>A0A0F0L606_9MICO</name>
<dbReference type="Proteomes" id="UP000033640">
    <property type="component" value="Unassembled WGS sequence"/>
</dbReference>
<evidence type="ECO:0000259" key="1">
    <source>
        <dbReference type="PROSITE" id="PS51186"/>
    </source>
</evidence>